<dbReference type="Gene3D" id="3.40.50.300">
    <property type="entry name" value="P-loop containing nucleotide triphosphate hydrolases"/>
    <property type="match status" value="1"/>
</dbReference>
<dbReference type="GO" id="GO:0003924">
    <property type="term" value="F:GTPase activity"/>
    <property type="evidence" value="ECO:0007669"/>
    <property type="project" value="InterPro"/>
</dbReference>
<proteinExistence type="predicted"/>
<dbReference type="Pfam" id="PF00071">
    <property type="entry name" value="Ras"/>
    <property type="match status" value="1"/>
</dbReference>
<keyword evidence="2" id="KW-1185">Reference proteome</keyword>
<name>A0A4C1YC62_EUMVA</name>
<comment type="caution">
    <text evidence="1">The sequence shown here is derived from an EMBL/GenBank/DDBJ whole genome shotgun (WGS) entry which is preliminary data.</text>
</comment>
<organism evidence="1 2">
    <name type="scientific">Eumeta variegata</name>
    <name type="common">Bagworm moth</name>
    <name type="synonym">Eumeta japonica</name>
    <dbReference type="NCBI Taxonomy" id="151549"/>
    <lineage>
        <taxon>Eukaryota</taxon>
        <taxon>Metazoa</taxon>
        <taxon>Ecdysozoa</taxon>
        <taxon>Arthropoda</taxon>
        <taxon>Hexapoda</taxon>
        <taxon>Insecta</taxon>
        <taxon>Pterygota</taxon>
        <taxon>Neoptera</taxon>
        <taxon>Endopterygota</taxon>
        <taxon>Lepidoptera</taxon>
        <taxon>Glossata</taxon>
        <taxon>Ditrysia</taxon>
        <taxon>Tineoidea</taxon>
        <taxon>Psychidae</taxon>
        <taxon>Oiketicinae</taxon>
        <taxon>Eumeta</taxon>
    </lineage>
</organism>
<accession>A0A4C1YC62</accession>
<dbReference type="GO" id="GO:0005525">
    <property type="term" value="F:GTP binding"/>
    <property type="evidence" value="ECO:0007669"/>
    <property type="project" value="InterPro"/>
</dbReference>
<dbReference type="InterPro" id="IPR027417">
    <property type="entry name" value="P-loop_NTPase"/>
</dbReference>
<evidence type="ECO:0000313" key="1">
    <source>
        <dbReference type="EMBL" id="GBP73608.1"/>
    </source>
</evidence>
<dbReference type="AlphaFoldDB" id="A0A4C1YC62"/>
<dbReference type="EMBL" id="BGZK01001180">
    <property type="protein sequence ID" value="GBP73608.1"/>
    <property type="molecule type" value="Genomic_DNA"/>
</dbReference>
<evidence type="ECO:0000313" key="2">
    <source>
        <dbReference type="Proteomes" id="UP000299102"/>
    </source>
</evidence>
<dbReference type="Proteomes" id="UP000299102">
    <property type="component" value="Unassembled WGS sequence"/>
</dbReference>
<sequence>MSSGGQISENMAFQPEGIILVHDLTNRKSQINLQKWLSEILNQDTNNPTLQHVDVDPEQFLGSTQIPILVIGTKFDLAEEKQRKNQYRRLASSIAEQCGADEIFVNSHQARRILSYTWRREEDKSMIDFIIVDDRLRSKVLAHHAKMVSMELERIKVGKLQDQNVKDVERLKDSLGEIKNYEYFELDELMKVMKFVLVDKAKKVIERRYYSRASPFSDKRRIPSYITSASTPVSSNKPHQFLSPGFYHMD</sequence>
<protein>
    <submittedName>
        <fullName evidence="1">Rab-like protein 3</fullName>
    </submittedName>
</protein>
<dbReference type="InterPro" id="IPR001806">
    <property type="entry name" value="Small_GTPase"/>
</dbReference>
<dbReference type="OrthoDB" id="5914890at2759"/>
<dbReference type="STRING" id="151549.A0A4C1YC62"/>
<dbReference type="SUPFAM" id="SSF52540">
    <property type="entry name" value="P-loop containing nucleoside triphosphate hydrolases"/>
    <property type="match status" value="1"/>
</dbReference>
<reference evidence="1 2" key="1">
    <citation type="journal article" date="2019" name="Commun. Biol.">
        <title>The bagworm genome reveals a unique fibroin gene that provides high tensile strength.</title>
        <authorList>
            <person name="Kono N."/>
            <person name="Nakamura H."/>
            <person name="Ohtoshi R."/>
            <person name="Tomita M."/>
            <person name="Numata K."/>
            <person name="Arakawa K."/>
        </authorList>
    </citation>
    <scope>NUCLEOTIDE SEQUENCE [LARGE SCALE GENOMIC DNA]</scope>
</reference>
<gene>
    <name evidence="1" type="primary">RABL3</name>
    <name evidence="1" type="ORF">EVAR_49230_1</name>
</gene>